<proteinExistence type="predicted"/>
<accession>A0AA38ITJ7</accession>
<dbReference type="Proteomes" id="UP001168821">
    <property type="component" value="Unassembled WGS sequence"/>
</dbReference>
<name>A0AA38ITJ7_9CUCU</name>
<organism evidence="2 3">
    <name type="scientific">Zophobas morio</name>
    <dbReference type="NCBI Taxonomy" id="2755281"/>
    <lineage>
        <taxon>Eukaryota</taxon>
        <taxon>Metazoa</taxon>
        <taxon>Ecdysozoa</taxon>
        <taxon>Arthropoda</taxon>
        <taxon>Hexapoda</taxon>
        <taxon>Insecta</taxon>
        <taxon>Pterygota</taxon>
        <taxon>Neoptera</taxon>
        <taxon>Endopterygota</taxon>
        <taxon>Coleoptera</taxon>
        <taxon>Polyphaga</taxon>
        <taxon>Cucujiformia</taxon>
        <taxon>Tenebrionidae</taxon>
        <taxon>Zophobas</taxon>
    </lineage>
</organism>
<dbReference type="EMBL" id="JALNTZ010000002">
    <property type="protein sequence ID" value="KAJ3663658.1"/>
    <property type="molecule type" value="Genomic_DNA"/>
</dbReference>
<feature type="signal peptide" evidence="1">
    <location>
        <begin position="1"/>
        <end position="20"/>
    </location>
</feature>
<feature type="chain" id="PRO_5041421252" evidence="1">
    <location>
        <begin position="21"/>
        <end position="98"/>
    </location>
</feature>
<gene>
    <name evidence="2" type="ORF">Zmor_007892</name>
</gene>
<keyword evidence="1" id="KW-0732">Signal</keyword>
<evidence type="ECO:0000256" key="1">
    <source>
        <dbReference type="SAM" id="SignalP"/>
    </source>
</evidence>
<keyword evidence="3" id="KW-1185">Reference proteome</keyword>
<evidence type="ECO:0000313" key="2">
    <source>
        <dbReference type="EMBL" id="KAJ3663658.1"/>
    </source>
</evidence>
<comment type="caution">
    <text evidence="2">The sequence shown here is derived from an EMBL/GenBank/DDBJ whole genome shotgun (WGS) entry which is preliminary data.</text>
</comment>
<sequence length="98" mass="11193">MASFVYTTILLFLMLGLTIASPLDYLVENQVQTLLAPSRIKRAPVDGWQINEDRDKNGILISKNYVLKHNSNNFDASALFKERPGKEKVYRIGATFRF</sequence>
<evidence type="ECO:0000313" key="3">
    <source>
        <dbReference type="Proteomes" id="UP001168821"/>
    </source>
</evidence>
<reference evidence="2" key="1">
    <citation type="journal article" date="2023" name="G3 (Bethesda)">
        <title>Whole genome assemblies of Zophobas morio and Tenebrio molitor.</title>
        <authorList>
            <person name="Kaur S."/>
            <person name="Stinson S.A."/>
            <person name="diCenzo G.C."/>
        </authorList>
    </citation>
    <scope>NUCLEOTIDE SEQUENCE</scope>
    <source>
        <strain evidence="2">QUZm001</strain>
    </source>
</reference>
<protein>
    <submittedName>
        <fullName evidence="2">Uncharacterized protein</fullName>
    </submittedName>
</protein>
<dbReference type="AlphaFoldDB" id="A0AA38ITJ7"/>